<dbReference type="Pfam" id="PF00089">
    <property type="entry name" value="Trypsin"/>
    <property type="match status" value="1"/>
</dbReference>
<dbReference type="PANTHER" id="PTHR24276:SF98">
    <property type="entry name" value="FI18310P1-RELATED"/>
    <property type="match status" value="1"/>
</dbReference>
<feature type="compositionally biased region" description="Low complexity" evidence="3">
    <location>
        <begin position="312"/>
        <end position="323"/>
    </location>
</feature>
<feature type="chain" id="PRO_5022090130" evidence="5">
    <location>
        <begin position="30"/>
        <end position="352"/>
    </location>
</feature>
<dbReference type="GO" id="GO:0006508">
    <property type="term" value="P:proteolysis"/>
    <property type="evidence" value="ECO:0007669"/>
    <property type="project" value="InterPro"/>
</dbReference>
<dbReference type="PROSITE" id="PS00134">
    <property type="entry name" value="TRYPSIN_HIS"/>
    <property type="match status" value="1"/>
</dbReference>
<gene>
    <name evidence="7" type="ORF">FHX34_105192</name>
</gene>
<dbReference type="Gene3D" id="2.40.10.10">
    <property type="entry name" value="Trypsin-like serine proteases"/>
    <property type="match status" value="1"/>
</dbReference>
<dbReference type="Proteomes" id="UP000320239">
    <property type="component" value="Unassembled WGS sequence"/>
</dbReference>
<dbReference type="SUPFAM" id="SSF50494">
    <property type="entry name" value="Trypsin-like serine proteases"/>
    <property type="match status" value="1"/>
</dbReference>
<evidence type="ECO:0000256" key="2">
    <source>
        <dbReference type="ARBA" id="ARBA00023157"/>
    </source>
</evidence>
<protein>
    <submittedName>
        <fullName evidence="7">Trypsin</fullName>
    </submittedName>
</protein>
<organism evidence="7 8">
    <name type="scientific">Actinoplanes teichomyceticus</name>
    <dbReference type="NCBI Taxonomy" id="1867"/>
    <lineage>
        <taxon>Bacteria</taxon>
        <taxon>Bacillati</taxon>
        <taxon>Actinomycetota</taxon>
        <taxon>Actinomycetes</taxon>
        <taxon>Micromonosporales</taxon>
        <taxon>Micromonosporaceae</taxon>
        <taxon>Actinoplanes</taxon>
    </lineage>
</organism>
<dbReference type="EMBL" id="VIWY01000005">
    <property type="protein sequence ID" value="TWG12325.1"/>
    <property type="molecule type" value="Genomic_DNA"/>
</dbReference>
<dbReference type="AlphaFoldDB" id="A0A561VL27"/>
<dbReference type="PANTHER" id="PTHR24276">
    <property type="entry name" value="POLYSERASE-RELATED"/>
    <property type="match status" value="1"/>
</dbReference>
<dbReference type="InterPro" id="IPR043504">
    <property type="entry name" value="Peptidase_S1_PA_chymotrypsin"/>
</dbReference>
<evidence type="ECO:0000259" key="6">
    <source>
        <dbReference type="PROSITE" id="PS50240"/>
    </source>
</evidence>
<dbReference type="PROSITE" id="PS50240">
    <property type="entry name" value="TRYPSIN_DOM"/>
    <property type="match status" value="1"/>
</dbReference>
<dbReference type="InterPro" id="IPR001314">
    <property type="entry name" value="Peptidase_S1A"/>
</dbReference>
<name>A0A561VL27_ACTTI</name>
<keyword evidence="4" id="KW-1133">Transmembrane helix</keyword>
<feature type="compositionally biased region" description="Basic residues" evidence="3">
    <location>
        <begin position="339"/>
        <end position="352"/>
    </location>
</feature>
<dbReference type="InterPro" id="IPR009003">
    <property type="entry name" value="Peptidase_S1_PA"/>
</dbReference>
<feature type="compositionally biased region" description="Gly residues" evidence="3">
    <location>
        <begin position="327"/>
        <end position="338"/>
    </location>
</feature>
<evidence type="ECO:0000313" key="8">
    <source>
        <dbReference type="Proteomes" id="UP000320239"/>
    </source>
</evidence>
<keyword evidence="2" id="KW-1015">Disulfide bond</keyword>
<keyword evidence="4" id="KW-0812">Transmembrane</keyword>
<proteinExistence type="inferred from homology"/>
<evidence type="ECO:0000256" key="1">
    <source>
        <dbReference type="ARBA" id="ARBA00007664"/>
    </source>
</evidence>
<dbReference type="InterPro" id="IPR050430">
    <property type="entry name" value="Peptidase_S1"/>
</dbReference>
<evidence type="ECO:0000313" key="7">
    <source>
        <dbReference type="EMBL" id="TWG12325.1"/>
    </source>
</evidence>
<evidence type="ECO:0000256" key="4">
    <source>
        <dbReference type="SAM" id="Phobius"/>
    </source>
</evidence>
<feature type="region of interest" description="Disordered" evidence="3">
    <location>
        <begin position="302"/>
        <end position="352"/>
    </location>
</feature>
<comment type="caution">
    <text evidence="7">The sequence shown here is derived from an EMBL/GenBank/DDBJ whole genome shotgun (WGS) entry which is preliminary data.</text>
</comment>
<dbReference type="OrthoDB" id="9815928at2"/>
<sequence>MEGQRGWRAVGACLAALAVVLLGATPANAIADGLAVPDGRYGFAVKLTGVDIPVAGGGTRDSSCSGGLVSPHWVLTAGHCFRDTRGNRVARPVARRTVATVGRAALGGSGGHDVRVVAVRQHGSVDVALARLDRAVTDVRPMRVSRVAPKLGARVRLVGYGLIRATARRTPDRLRTGLFRVTSVTRTEIGMSGVEPARTTSACEHDSGGPYFTAGPNGTATVVGVVSHGPDCPHTGADQAGRIDTVAAWITSVIGSDAAPAGARPAPPAAATHAPGFRMPWAAYLGVGFAAVMFCVGLAESRRGRRARSARSRTGSPSRTGSRGRTRGSGGPGGGRGHGGGHRRKAPTRRRR</sequence>
<evidence type="ECO:0000256" key="3">
    <source>
        <dbReference type="SAM" id="MobiDB-lite"/>
    </source>
</evidence>
<dbReference type="SMART" id="SM00020">
    <property type="entry name" value="Tryp_SPc"/>
    <property type="match status" value="1"/>
</dbReference>
<accession>A0A561VL27</accession>
<dbReference type="PRINTS" id="PR00722">
    <property type="entry name" value="CHYMOTRYPSIN"/>
</dbReference>
<feature type="transmembrane region" description="Helical" evidence="4">
    <location>
        <begin position="281"/>
        <end position="299"/>
    </location>
</feature>
<keyword evidence="4" id="KW-0472">Membrane</keyword>
<evidence type="ECO:0000256" key="5">
    <source>
        <dbReference type="SAM" id="SignalP"/>
    </source>
</evidence>
<feature type="signal peptide" evidence="5">
    <location>
        <begin position="1"/>
        <end position="29"/>
    </location>
</feature>
<dbReference type="GO" id="GO:0004252">
    <property type="term" value="F:serine-type endopeptidase activity"/>
    <property type="evidence" value="ECO:0007669"/>
    <property type="project" value="InterPro"/>
</dbReference>
<comment type="similarity">
    <text evidence="1">Belongs to the peptidase S1 family.</text>
</comment>
<keyword evidence="8" id="KW-1185">Reference proteome</keyword>
<dbReference type="InterPro" id="IPR018114">
    <property type="entry name" value="TRYPSIN_HIS"/>
</dbReference>
<feature type="domain" description="Peptidase S1" evidence="6">
    <location>
        <begin position="30"/>
        <end position="255"/>
    </location>
</feature>
<reference evidence="7 8" key="1">
    <citation type="submission" date="2019-06" db="EMBL/GenBank/DDBJ databases">
        <title>Sequencing the genomes of 1000 actinobacteria strains.</title>
        <authorList>
            <person name="Klenk H.-P."/>
        </authorList>
    </citation>
    <scope>NUCLEOTIDE SEQUENCE [LARGE SCALE GENOMIC DNA]</scope>
    <source>
        <strain evidence="7 8">DSM 43866</strain>
    </source>
</reference>
<dbReference type="InterPro" id="IPR001254">
    <property type="entry name" value="Trypsin_dom"/>
</dbReference>
<keyword evidence="5" id="KW-0732">Signal</keyword>
<dbReference type="RefSeq" id="WP_122979059.1">
    <property type="nucleotide sequence ID" value="NZ_BOMX01000101.1"/>
</dbReference>